<protein>
    <submittedName>
        <fullName evidence="1">Uncharacterized protein</fullName>
    </submittedName>
</protein>
<reference evidence="2" key="1">
    <citation type="journal article" date="2022" name="Mol. Ecol. Resour.">
        <title>The genomes of chicory, endive, great burdock and yacon provide insights into Asteraceae palaeo-polyploidization history and plant inulin production.</title>
        <authorList>
            <person name="Fan W."/>
            <person name="Wang S."/>
            <person name="Wang H."/>
            <person name="Wang A."/>
            <person name="Jiang F."/>
            <person name="Liu H."/>
            <person name="Zhao H."/>
            <person name="Xu D."/>
            <person name="Zhang Y."/>
        </authorList>
    </citation>
    <scope>NUCLEOTIDE SEQUENCE [LARGE SCALE GENOMIC DNA]</scope>
    <source>
        <strain evidence="2">cv. Yunnan</strain>
    </source>
</reference>
<gene>
    <name evidence="1" type="ORF">L1987_24241</name>
</gene>
<organism evidence="1 2">
    <name type="scientific">Smallanthus sonchifolius</name>
    <dbReference type="NCBI Taxonomy" id="185202"/>
    <lineage>
        <taxon>Eukaryota</taxon>
        <taxon>Viridiplantae</taxon>
        <taxon>Streptophyta</taxon>
        <taxon>Embryophyta</taxon>
        <taxon>Tracheophyta</taxon>
        <taxon>Spermatophyta</taxon>
        <taxon>Magnoliopsida</taxon>
        <taxon>eudicotyledons</taxon>
        <taxon>Gunneridae</taxon>
        <taxon>Pentapetalae</taxon>
        <taxon>asterids</taxon>
        <taxon>campanulids</taxon>
        <taxon>Asterales</taxon>
        <taxon>Asteraceae</taxon>
        <taxon>Asteroideae</taxon>
        <taxon>Heliantheae alliance</taxon>
        <taxon>Millerieae</taxon>
        <taxon>Smallanthus</taxon>
    </lineage>
</organism>
<dbReference type="EMBL" id="CM042025">
    <property type="protein sequence ID" value="KAI3808292.1"/>
    <property type="molecule type" value="Genomic_DNA"/>
</dbReference>
<comment type="caution">
    <text evidence="1">The sequence shown here is derived from an EMBL/GenBank/DDBJ whole genome shotgun (WGS) entry which is preliminary data.</text>
</comment>
<sequence>MISTQDPLPAYLISTQCPLPAYLISTQDLLHAYLISTHVLFLRKTLTFAFRITDPDLQNMKKTLKIKVKSAFRGQLNETGHRMSKLELKKSTGTRQGQCTAVHCLERSCKPKSGSLYCQISHVKEMGTLHACAIQCTVPDACTLSKCADLTACALSKCADPAACVLSKCADPAACVLSKCADPSSCVLDKYAGPAPCALGKCARPVSSQNPNFRIQV</sequence>
<keyword evidence="2" id="KW-1185">Reference proteome</keyword>
<reference evidence="1 2" key="2">
    <citation type="journal article" date="2022" name="Mol. Ecol. Resour.">
        <title>The genomes of chicory, endive, great burdock and yacon provide insights into Asteraceae paleo-polyploidization history and plant inulin production.</title>
        <authorList>
            <person name="Fan W."/>
            <person name="Wang S."/>
            <person name="Wang H."/>
            <person name="Wang A."/>
            <person name="Jiang F."/>
            <person name="Liu H."/>
            <person name="Zhao H."/>
            <person name="Xu D."/>
            <person name="Zhang Y."/>
        </authorList>
    </citation>
    <scope>NUCLEOTIDE SEQUENCE [LARGE SCALE GENOMIC DNA]</scope>
    <source>
        <strain evidence="2">cv. Yunnan</strain>
        <tissue evidence="1">Leaves</tissue>
    </source>
</reference>
<name>A0ACB9IKH3_9ASTR</name>
<evidence type="ECO:0000313" key="1">
    <source>
        <dbReference type="EMBL" id="KAI3808292.1"/>
    </source>
</evidence>
<evidence type="ECO:0000313" key="2">
    <source>
        <dbReference type="Proteomes" id="UP001056120"/>
    </source>
</evidence>
<proteinExistence type="predicted"/>
<dbReference type="Proteomes" id="UP001056120">
    <property type="component" value="Linkage Group LG08"/>
</dbReference>
<accession>A0ACB9IKH3</accession>